<protein>
    <recommendedName>
        <fullName evidence="6">Late embryogenesis abundant protein LEA-2 subgroup domain-containing protein</fullName>
    </recommendedName>
</protein>
<evidence type="ECO:0000313" key="5">
    <source>
        <dbReference type="Proteomes" id="UP001345219"/>
    </source>
</evidence>
<evidence type="ECO:0000256" key="3">
    <source>
        <dbReference type="SAM" id="Phobius"/>
    </source>
</evidence>
<sequence>MVHYVASHVQVLNQRGCTTRLHVPLRCITLSMVSLFIIGSAASITLWLSLHPRLPAVQAESLSLSGFNLSGPLLTAKYKIELYITNPNKKIDLQISQFGLSLMYRGAPLSRIVKVFSPASLTILRNGGSEVEFEDRLKDKTRKQNIGSLEGDWTKGFVTFNVKMNVGVKFRAYAWLTKQKALIVTCKNLNVVFVQTHSGKDRAELPDGQNSSCIVDYE</sequence>
<keyword evidence="3" id="KW-0812">Transmembrane</keyword>
<feature type="transmembrane region" description="Helical" evidence="3">
    <location>
        <begin position="28"/>
        <end position="48"/>
    </location>
</feature>
<evidence type="ECO:0000313" key="4">
    <source>
        <dbReference type="EMBL" id="KAK4763561.1"/>
    </source>
</evidence>
<organism evidence="4 5">
    <name type="scientific">Trapa incisa</name>
    <dbReference type="NCBI Taxonomy" id="236973"/>
    <lineage>
        <taxon>Eukaryota</taxon>
        <taxon>Viridiplantae</taxon>
        <taxon>Streptophyta</taxon>
        <taxon>Embryophyta</taxon>
        <taxon>Tracheophyta</taxon>
        <taxon>Spermatophyta</taxon>
        <taxon>Magnoliopsida</taxon>
        <taxon>eudicotyledons</taxon>
        <taxon>Gunneridae</taxon>
        <taxon>Pentapetalae</taxon>
        <taxon>rosids</taxon>
        <taxon>malvids</taxon>
        <taxon>Myrtales</taxon>
        <taxon>Lythraceae</taxon>
        <taxon>Trapa</taxon>
    </lineage>
</organism>
<dbReference type="PANTHER" id="PTHR31234">
    <property type="entry name" value="LATE EMBRYOGENESIS ABUNDANT (LEA) HYDROXYPROLINE-RICH GLYCOPROTEIN FAMILY"/>
    <property type="match status" value="1"/>
</dbReference>
<dbReference type="Proteomes" id="UP001345219">
    <property type="component" value="Chromosome 11"/>
</dbReference>
<gene>
    <name evidence="4" type="ORF">SAY87_012999</name>
</gene>
<dbReference type="GO" id="GO:0005886">
    <property type="term" value="C:plasma membrane"/>
    <property type="evidence" value="ECO:0007669"/>
    <property type="project" value="TreeGrafter"/>
</dbReference>
<dbReference type="AlphaFoldDB" id="A0AAN7QC90"/>
<dbReference type="GO" id="GO:0098542">
    <property type="term" value="P:defense response to other organism"/>
    <property type="evidence" value="ECO:0007669"/>
    <property type="project" value="InterPro"/>
</dbReference>
<dbReference type="PANTHER" id="PTHR31234:SF2">
    <property type="entry name" value="OS05G0199100 PROTEIN"/>
    <property type="match status" value="1"/>
</dbReference>
<keyword evidence="5" id="KW-1185">Reference proteome</keyword>
<proteinExistence type="predicted"/>
<keyword evidence="2 3" id="KW-0472">Membrane</keyword>
<dbReference type="SUPFAM" id="SSF117070">
    <property type="entry name" value="LEA14-like"/>
    <property type="match status" value="1"/>
</dbReference>
<reference evidence="4 5" key="1">
    <citation type="journal article" date="2023" name="Hortic Res">
        <title>Pangenome of water caltrop reveals structural variations and asymmetric subgenome divergence after allopolyploidization.</title>
        <authorList>
            <person name="Zhang X."/>
            <person name="Chen Y."/>
            <person name="Wang L."/>
            <person name="Yuan Y."/>
            <person name="Fang M."/>
            <person name="Shi L."/>
            <person name="Lu R."/>
            <person name="Comes H.P."/>
            <person name="Ma Y."/>
            <person name="Chen Y."/>
            <person name="Huang G."/>
            <person name="Zhou Y."/>
            <person name="Zheng Z."/>
            <person name="Qiu Y."/>
        </authorList>
    </citation>
    <scope>NUCLEOTIDE SEQUENCE [LARGE SCALE GENOMIC DNA]</scope>
    <source>
        <tissue evidence="4">Roots</tissue>
    </source>
</reference>
<evidence type="ECO:0008006" key="6">
    <source>
        <dbReference type="Google" id="ProtNLM"/>
    </source>
</evidence>
<comment type="caution">
    <text evidence="4">The sequence shown here is derived from an EMBL/GenBank/DDBJ whole genome shotgun (WGS) entry which is preliminary data.</text>
</comment>
<comment type="subcellular location">
    <subcellularLocation>
        <location evidence="1">Membrane</location>
    </subcellularLocation>
</comment>
<accession>A0AAN7QC90</accession>
<dbReference type="InterPro" id="IPR044839">
    <property type="entry name" value="NDR1-like"/>
</dbReference>
<evidence type="ECO:0000256" key="2">
    <source>
        <dbReference type="ARBA" id="ARBA00023136"/>
    </source>
</evidence>
<name>A0AAN7QC90_9MYRT</name>
<dbReference type="EMBL" id="JAXIOK010000008">
    <property type="protein sequence ID" value="KAK4763561.1"/>
    <property type="molecule type" value="Genomic_DNA"/>
</dbReference>
<keyword evidence="3" id="KW-1133">Transmembrane helix</keyword>
<evidence type="ECO:0000256" key="1">
    <source>
        <dbReference type="ARBA" id="ARBA00004370"/>
    </source>
</evidence>